<dbReference type="Gene3D" id="3.10.129.10">
    <property type="entry name" value="Hotdog Thioesterase"/>
    <property type="match status" value="1"/>
</dbReference>
<dbReference type="OrthoDB" id="9814774at2"/>
<evidence type="ECO:0000313" key="2">
    <source>
        <dbReference type="EMBL" id="REG82331.1"/>
    </source>
</evidence>
<comment type="caution">
    <text evidence="2">The sequence shown here is derived from an EMBL/GenBank/DDBJ whole genome shotgun (WGS) entry which is preliminary data.</text>
</comment>
<keyword evidence="1" id="KW-0812">Transmembrane</keyword>
<dbReference type="InterPro" id="IPR029069">
    <property type="entry name" value="HotDog_dom_sf"/>
</dbReference>
<organism evidence="2 3">
    <name type="scientific">Algoriphagus antarcticus</name>
    <dbReference type="NCBI Taxonomy" id="238540"/>
    <lineage>
        <taxon>Bacteria</taxon>
        <taxon>Pseudomonadati</taxon>
        <taxon>Bacteroidota</taxon>
        <taxon>Cytophagia</taxon>
        <taxon>Cytophagales</taxon>
        <taxon>Cyclobacteriaceae</taxon>
        <taxon>Algoriphagus</taxon>
    </lineage>
</organism>
<dbReference type="Pfam" id="PF14539">
    <property type="entry name" value="DUF4442"/>
    <property type="match status" value="1"/>
</dbReference>
<evidence type="ECO:0000313" key="3">
    <source>
        <dbReference type="Proteomes" id="UP000256405"/>
    </source>
</evidence>
<dbReference type="EMBL" id="QUNF01000022">
    <property type="protein sequence ID" value="REG82331.1"/>
    <property type="molecule type" value="Genomic_DNA"/>
</dbReference>
<name>A0A3E0DHY0_9BACT</name>
<reference evidence="2 3" key="1">
    <citation type="submission" date="2018-08" db="EMBL/GenBank/DDBJ databases">
        <title>Genomic Encyclopedia of Archaeal and Bacterial Type Strains, Phase II (KMG-II): from individual species to whole genera.</title>
        <authorList>
            <person name="Goeker M."/>
        </authorList>
    </citation>
    <scope>NUCLEOTIDE SEQUENCE [LARGE SCALE GENOMIC DNA]</scope>
    <source>
        <strain evidence="2 3">DSM 15986</strain>
    </source>
</reference>
<proteinExistence type="predicted"/>
<dbReference type="InterPro" id="IPR027961">
    <property type="entry name" value="DUF4442"/>
</dbReference>
<keyword evidence="3" id="KW-1185">Reference proteome</keyword>
<dbReference type="SUPFAM" id="SSF54637">
    <property type="entry name" value="Thioesterase/thiol ester dehydrase-isomerase"/>
    <property type="match status" value="1"/>
</dbReference>
<keyword evidence="1" id="KW-0472">Membrane</keyword>
<accession>A0A3E0DHY0</accession>
<gene>
    <name evidence="2" type="ORF">C8N25_12278</name>
</gene>
<protein>
    <submittedName>
        <fullName evidence="2">Acyl-coenzyme A thioesterase PaaI-like protein</fullName>
    </submittedName>
</protein>
<keyword evidence="1" id="KW-1133">Transmembrane helix</keyword>
<dbReference type="RefSeq" id="WP_086543504.1">
    <property type="nucleotide sequence ID" value="NZ_MSSW01000075.1"/>
</dbReference>
<dbReference type="AlphaFoldDB" id="A0A3E0DHY0"/>
<feature type="transmembrane region" description="Helical" evidence="1">
    <location>
        <begin position="52"/>
        <end position="75"/>
    </location>
</feature>
<dbReference type="CDD" id="cd03440">
    <property type="entry name" value="hot_dog"/>
    <property type="match status" value="1"/>
</dbReference>
<dbReference type="Proteomes" id="UP000256405">
    <property type="component" value="Unassembled WGS sequence"/>
</dbReference>
<sequence length="159" mass="18444">MDKKNNKKFRRLIRLINWYPPYLFSGIKVVDYSDDFSSFRTRLNLTWYNRNLLGTAFGGSLYSMCDPFFMFILLIQLGEEYVVWDKTASIEFVKPGKGTVYADFKLSPSQISEIKTVVNRDGKGVFEFPCEVKNEEGIVIAKLQKGVYVRRKEVAKPND</sequence>
<evidence type="ECO:0000256" key="1">
    <source>
        <dbReference type="SAM" id="Phobius"/>
    </source>
</evidence>